<name>A0A3M7Q2A0_BRAPC</name>
<dbReference type="Proteomes" id="UP000276133">
    <property type="component" value="Unassembled WGS sequence"/>
</dbReference>
<sequence>MKPKRSESIIFSLLDNFNFRKDFFRFNQFVLDSDKKKESFFWIYKLFALKLLKLSGLCSGRFFIESEMPSLMKKSSFNLLSD</sequence>
<evidence type="ECO:0000313" key="1">
    <source>
        <dbReference type="EMBL" id="RNA05279.1"/>
    </source>
</evidence>
<evidence type="ECO:0000313" key="2">
    <source>
        <dbReference type="Proteomes" id="UP000276133"/>
    </source>
</evidence>
<protein>
    <submittedName>
        <fullName evidence="1">Uncharacterized protein</fullName>
    </submittedName>
</protein>
<comment type="caution">
    <text evidence="1">The sequence shown here is derived from an EMBL/GenBank/DDBJ whole genome shotgun (WGS) entry which is preliminary data.</text>
</comment>
<organism evidence="1 2">
    <name type="scientific">Brachionus plicatilis</name>
    <name type="common">Marine rotifer</name>
    <name type="synonym">Brachionus muelleri</name>
    <dbReference type="NCBI Taxonomy" id="10195"/>
    <lineage>
        <taxon>Eukaryota</taxon>
        <taxon>Metazoa</taxon>
        <taxon>Spiralia</taxon>
        <taxon>Gnathifera</taxon>
        <taxon>Rotifera</taxon>
        <taxon>Eurotatoria</taxon>
        <taxon>Monogononta</taxon>
        <taxon>Pseudotrocha</taxon>
        <taxon>Ploima</taxon>
        <taxon>Brachionidae</taxon>
        <taxon>Brachionus</taxon>
    </lineage>
</organism>
<accession>A0A3M7Q2A0</accession>
<dbReference type="EMBL" id="REGN01007790">
    <property type="protein sequence ID" value="RNA05279.1"/>
    <property type="molecule type" value="Genomic_DNA"/>
</dbReference>
<gene>
    <name evidence="1" type="ORF">BpHYR1_037561</name>
</gene>
<dbReference type="AlphaFoldDB" id="A0A3M7Q2A0"/>
<reference evidence="1 2" key="1">
    <citation type="journal article" date="2018" name="Sci. Rep.">
        <title>Genomic signatures of local adaptation to the degree of environmental predictability in rotifers.</title>
        <authorList>
            <person name="Franch-Gras L."/>
            <person name="Hahn C."/>
            <person name="Garcia-Roger E.M."/>
            <person name="Carmona M.J."/>
            <person name="Serra M."/>
            <person name="Gomez A."/>
        </authorList>
    </citation>
    <scope>NUCLEOTIDE SEQUENCE [LARGE SCALE GENOMIC DNA]</scope>
    <source>
        <strain evidence="1">HYR1</strain>
    </source>
</reference>
<keyword evidence="2" id="KW-1185">Reference proteome</keyword>
<proteinExistence type="predicted"/>